<evidence type="ECO:0000313" key="4">
    <source>
        <dbReference type="Proteomes" id="UP000193922"/>
    </source>
</evidence>
<protein>
    <recommendedName>
        <fullName evidence="2">Protein kinase domain-containing protein</fullName>
    </recommendedName>
</protein>
<name>A0A1Y1W9L9_9FUNG</name>
<gene>
    <name evidence="3" type="ORF">DL89DRAFT_283738</name>
</gene>
<dbReference type="SUPFAM" id="SSF56112">
    <property type="entry name" value="Protein kinase-like (PK-like)"/>
    <property type="match status" value="1"/>
</dbReference>
<dbReference type="OrthoDB" id="5592585at2759"/>
<evidence type="ECO:0000313" key="3">
    <source>
        <dbReference type="EMBL" id="ORX70142.1"/>
    </source>
</evidence>
<dbReference type="GO" id="GO:0004672">
    <property type="term" value="F:protein kinase activity"/>
    <property type="evidence" value="ECO:0007669"/>
    <property type="project" value="InterPro"/>
</dbReference>
<evidence type="ECO:0000259" key="2">
    <source>
        <dbReference type="PROSITE" id="PS50011"/>
    </source>
</evidence>
<dbReference type="Pfam" id="PF17667">
    <property type="entry name" value="Pkinase_fungal"/>
    <property type="match status" value="2"/>
</dbReference>
<dbReference type="GO" id="GO:0005524">
    <property type="term" value="F:ATP binding"/>
    <property type="evidence" value="ECO:0007669"/>
    <property type="project" value="InterPro"/>
</dbReference>
<dbReference type="STRING" id="61395.A0A1Y1W9L9"/>
<dbReference type="RefSeq" id="XP_040743780.1">
    <property type="nucleotide sequence ID" value="XM_040889750.1"/>
</dbReference>
<dbReference type="InterPro" id="IPR050235">
    <property type="entry name" value="CK1_Ser-Thr_kinase"/>
</dbReference>
<keyword evidence="4" id="KW-1185">Reference proteome</keyword>
<dbReference type="AlphaFoldDB" id="A0A1Y1W9L9"/>
<proteinExistence type="predicted"/>
<dbReference type="InterPro" id="IPR000719">
    <property type="entry name" value="Prot_kinase_dom"/>
</dbReference>
<evidence type="ECO:0000256" key="1">
    <source>
        <dbReference type="SAM" id="MobiDB-lite"/>
    </source>
</evidence>
<dbReference type="Proteomes" id="UP000193922">
    <property type="component" value="Unassembled WGS sequence"/>
</dbReference>
<reference evidence="3 4" key="1">
    <citation type="submission" date="2016-07" db="EMBL/GenBank/DDBJ databases">
        <title>Pervasive Adenine N6-methylation of Active Genes in Fungi.</title>
        <authorList>
            <consortium name="DOE Joint Genome Institute"/>
            <person name="Mondo S.J."/>
            <person name="Dannebaum R.O."/>
            <person name="Kuo R.C."/>
            <person name="Labutti K."/>
            <person name="Haridas S."/>
            <person name="Kuo A."/>
            <person name="Salamov A."/>
            <person name="Ahrendt S.R."/>
            <person name="Lipzen A."/>
            <person name="Sullivan W."/>
            <person name="Andreopoulos W.B."/>
            <person name="Clum A."/>
            <person name="Lindquist E."/>
            <person name="Daum C."/>
            <person name="Ramamoorthy G.K."/>
            <person name="Gryganskyi A."/>
            <person name="Culley D."/>
            <person name="Magnuson J.K."/>
            <person name="James T.Y."/>
            <person name="O'Malley M.A."/>
            <person name="Stajich J.E."/>
            <person name="Spatafora J.W."/>
            <person name="Visel A."/>
            <person name="Grigoriev I.V."/>
        </authorList>
    </citation>
    <scope>NUCLEOTIDE SEQUENCE [LARGE SCALE GENOMIC DNA]</scope>
    <source>
        <strain evidence="3 4">ATCC 12442</strain>
    </source>
</reference>
<dbReference type="PROSITE" id="PS50011">
    <property type="entry name" value="PROTEIN_KINASE_DOM"/>
    <property type="match status" value="1"/>
</dbReference>
<dbReference type="EMBL" id="MCFD01000006">
    <property type="protein sequence ID" value="ORX70142.1"/>
    <property type="molecule type" value="Genomic_DNA"/>
</dbReference>
<dbReference type="GeneID" id="63806398"/>
<dbReference type="InterPro" id="IPR011009">
    <property type="entry name" value="Kinase-like_dom_sf"/>
</dbReference>
<sequence length="651" mass="72182">MHTLPSAQDSSNLLPSPLSTTPAHTTDYHTENNTSGEEPEFTGCFSEYSSELVGHGDYSFDMEGIASKFWPDGTLEQSMAASKGKFADILSDLPVFLSDESELFSSSDGVQLRFSKVLLSMCFERVWNRMRESAASAISKRLGAGLLPDLVDFQTDEAAGADGNTNLMFCSKESCRYDYSSALILVECDLGKYLGLLPDSVLERIGRRVLNVWRLQPTRQFVPVLFLSVLNLKLLLFTRDKWYCVELGDIGYYTLQPDWSDLSDVDLVLQRLWFLASSPPSEIGHVCNISTNDSGLAFTKATSVYKLSAVPIYTPDAFIIEDLIQSAGSLRGRLCHVIRGQYGGDAAVMKISWTPAGQFPEGAAYDILSQQGVGPIPEVYCGGVLVEDLCGYRMEFLVVEDCGWSLYDCFDKAPQPSEEATVDTIIGIARQVSSCLAKAYSAGVLHRDISRGNITIKGQKAYIIDWGCSRPLVDAVNQEAHVNACRQWLFNASEVSQVERLHDPFVGTARYMSIQILLASKKRGLHDDIESLFYVVLDILMKLQIERQGYELAVDPLEVLDDDEMALHRTAALEYKDEYLSWFGIGDCPTNLKCVLNAMYDYLFVVDGTNITNDMYNGRVSRESHDLVAAAQFMDADAVKALKRACMPASN</sequence>
<dbReference type="Gene3D" id="1.10.510.10">
    <property type="entry name" value="Transferase(Phosphotransferase) domain 1"/>
    <property type="match status" value="1"/>
</dbReference>
<feature type="region of interest" description="Disordered" evidence="1">
    <location>
        <begin position="1"/>
        <end position="41"/>
    </location>
</feature>
<feature type="domain" description="Protein kinase" evidence="2">
    <location>
        <begin position="323"/>
        <end position="651"/>
    </location>
</feature>
<feature type="compositionally biased region" description="Low complexity" evidence="1">
    <location>
        <begin position="10"/>
        <end position="25"/>
    </location>
</feature>
<comment type="caution">
    <text evidence="3">The sequence shown here is derived from an EMBL/GenBank/DDBJ whole genome shotgun (WGS) entry which is preliminary data.</text>
</comment>
<dbReference type="PANTHER" id="PTHR11909">
    <property type="entry name" value="CASEIN KINASE-RELATED"/>
    <property type="match status" value="1"/>
</dbReference>
<organism evidence="3 4">
    <name type="scientific">Linderina pennispora</name>
    <dbReference type="NCBI Taxonomy" id="61395"/>
    <lineage>
        <taxon>Eukaryota</taxon>
        <taxon>Fungi</taxon>
        <taxon>Fungi incertae sedis</taxon>
        <taxon>Zoopagomycota</taxon>
        <taxon>Kickxellomycotina</taxon>
        <taxon>Kickxellomycetes</taxon>
        <taxon>Kickxellales</taxon>
        <taxon>Kickxellaceae</taxon>
        <taxon>Linderina</taxon>
    </lineage>
</organism>
<dbReference type="InterPro" id="IPR040976">
    <property type="entry name" value="Pkinase_fungal"/>
</dbReference>
<accession>A0A1Y1W9L9</accession>